<evidence type="ECO:0000313" key="2">
    <source>
        <dbReference type="Proteomes" id="UP000676951"/>
    </source>
</evidence>
<protein>
    <submittedName>
        <fullName evidence="1">Uncharacterized protein</fullName>
    </submittedName>
</protein>
<dbReference type="Proteomes" id="UP000676951">
    <property type="component" value="Chromosome"/>
</dbReference>
<dbReference type="Gene3D" id="3.40.50.720">
    <property type="entry name" value="NAD(P)-binding Rossmann-like Domain"/>
    <property type="match status" value="1"/>
</dbReference>
<organism evidence="1 2">
    <name type="scientific">Bradyrhizobium sediminis</name>
    <dbReference type="NCBI Taxonomy" id="2840469"/>
    <lineage>
        <taxon>Bacteria</taxon>
        <taxon>Pseudomonadati</taxon>
        <taxon>Pseudomonadota</taxon>
        <taxon>Alphaproteobacteria</taxon>
        <taxon>Hyphomicrobiales</taxon>
        <taxon>Nitrobacteraceae</taxon>
        <taxon>Bradyrhizobium</taxon>
    </lineage>
</organism>
<dbReference type="SUPFAM" id="SSF51735">
    <property type="entry name" value="NAD(P)-binding Rossmann-fold domains"/>
    <property type="match status" value="1"/>
</dbReference>
<proteinExistence type="predicted"/>
<dbReference type="RefSeq" id="WP_215605825.1">
    <property type="nucleotide sequence ID" value="NZ_CP076136.1"/>
</dbReference>
<reference evidence="1 2" key="1">
    <citation type="submission" date="2021-06" db="EMBL/GenBank/DDBJ databases">
        <title>Bradyrhizobium sp. S2-11-4 Genome sequencing.</title>
        <authorList>
            <person name="Jin L."/>
        </authorList>
    </citation>
    <scope>NUCLEOTIDE SEQUENCE [LARGE SCALE GENOMIC DNA]</scope>
    <source>
        <strain evidence="1 2">S2-11-4</strain>
    </source>
</reference>
<dbReference type="InterPro" id="IPR036291">
    <property type="entry name" value="NAD(P)-bd_dom_sf"/>
</dbReference>
<accession>A0A975P3T0</accession>
<dbReference type="EMBL" id="CP076136">
    <property type="protein sequence ID" value="QWG25084.1"/>
    <property type="molecule type" value="Genomic_DNA"/>
</dbReference>
<dbReference type="AlphaFoldDB" id="A0A975P3T0"/>
<sequence length="260" mass="28812">MSEKLRAAGIPFKRVSRRDGTIANLSSGAGVRDALLDADVVVSCAHARYTQSILRNLPSRPTILVLMGSAWRWSAISNKRADEVRQAEVDFMACHHNGVMLHATMIYGGDQENNIQRLLQTIQRFPALPVPGGGRQIVQPVYIDDVVDCLFAAATTKWKGRHVVGVAGKPLSWRMMAKICAKSIDRRCAIVSVPASLLLVAIRLLNKIRTTQIDTGIVQRFSENVDIPLVAMMKMFAVQPREFEAGIRLALENWRRDGVV</sequence>
<name>A0A975P3T0_9BRAD</name>
<keyword evidence="2" id="KW-1185">Reference proteome</keyword>
<evidence type="ECO:0000313" key="1">
    <source>
        <dbReference type="EMBL" id="QWG25084.1"/>
    </source>
</evidence>
<gene>
    <name evidence="1" type="ORF">KMZ93_09505</name>
</gene>